<sequence length="185" mass="20735">MNRRKSLKVLGASVAGIAGLALVDWKWQIIDNLTHKGFFTLEEEKLISSIADTIIPEGLPPIVPSAEAKPIGALSTGTDKYLIKLFEQCYEKEDQDLIKQELEILNSNANSQMGDDFYKLPKSDRENLLTMMGTSEDENQKKFFDLMKEQTIVGFTTVKEVMVEYRDYKVAPGFYTGCADVPAKA</sequence>
<gene>
    <name evidence="1" type="ORF">J0A69_16680</name>
</gene>
<keyword evidence="2" id="KW-1185">Reference proteome</keyword>
<dbReference type="Pfam" id="PF13618">
    <property type="entry name" value="Gluconate_2-dh3"/>
    <property type="match status" value="1"/>
</dbReference>
<evidence type="ECO:0000313" key="1">
    <source>
        <dbReference type="EMBL" id="MBN7817080.1"/>
    </source>
</evidence>
<evidence type="ECO:0000313" key="2">
    <source>
        <dbReference type="Proteomes" id="UP000664480"/>
    </source>
</evidence>
<dbReference type="EMBL" id="JAFKCU010000004">
    <property type="protein sequence ID" value="MBN7817080.1"/>
    <property type="molecule type" value="Genomic_DNA"/>
</dbReference>
<accession>A0ABS3CJY6</accession>
<dbReference type="Proteomes" id="UP000664480">
    <property type="component" value="Unassembled WGS sequence"/>
</dbReference>
<dbReference type="InterPro" id="IPR027056">
    <property type="entry name" value="Gluconate_2DH_su3"/>
</dbReference>
<dbReference type="RefSeq" id="WP_206587756.1">
    <property type="nucleotide sequence ID" value="NZ_JAFKCU010000004.1"/>
</dbReference>
<organism evidence="1 2">
    <name type="scientific">Algoriphagus pacificus</name>
    <dbReference type="NCBI Taxonomy" id="2811234"/>
    <lineage>
        <taxon>Bacteria</taxon>
        <taxon>Pseudomonadati</taxon>
        <taxon>Bacteroidota</taxon>
        <taxon>Cytophagia</taxon>
        <taxon>Cytophagales</taxon>
        <taxon>Cyclobacteriaceae</taxon>
        <taxon>Algoriphagus</taxon>
    </lineage>
</organism>
<proteinExistence type="predicted"/>
<comment type="caution">
    <text evidence="1">The sequence shown here is derived from an EMBL/GenBank/DDBJ whole genome shotgun (WGS) entry which is preliminary data.</text>
</comment>
<name>A0ABS3CJY6_9BACT</name>
<protein>
    <submittedName>
        <fullName evidence="1">Gluconate 2-dehydrogenase subunit 3 family protein</fullName>
    </submittedName>
</protein>
<reference evidence="1 2" key="1">
    <citation type="submission" date="2021-03" db="EMBL/GenBank/DDBJ databases">
        <title>novel species isolated from a fishpond in China.</title>
        <authorList>
            <person name="Lu H."/>
            <person name="Cai Z."/>
        </authorList>
    </citation>
    <scope>NUCLEOTIDE SEQUENCE [LARGE SCALE GENOMIC DNA]</scope>
    <source>
        <strain evidence="1 2">YJ13C</strain>
    </source>
</reference>